<dbReference type="EMBL" id="BOPF01000026">
    <property type="protein sequence ID" value="GIJ49383.1"/>
    <property type="molecule type" value="Genomic_DNA"/>
</dbReference>
<dbReference type="RefSeq" id="WP_203902851.1">
    <property type="nucleotide sequence ID" value="NZ_BOPF01000026.1"/>
</dbReference>
<evidence type="ECO:0000313" key="3">
    <source>
        <dbReference type="Proteomes" id="UP000619260"/>
    </source>
</evidence>
<gene>
    <name evidence="2" type="ORF">Val02_62690</name>
</gene>
<name>A0A8J3YS34_9ACTN</name>
<organism evidence="2 3">
    <name type="scientific">Virgisporangium aliadipatigenens</name>
    <dbReference type="NCBI Taxonomy" id="741659"/>
    <lineage>
        <taxon>Bacteria</taxon>
        <taxon>Bacillati</taxon>
        <taxon>Actinomycetota</taxon>
        <taxon>Actinomycetes</taxon>
        <taxon>Micromonosporales</taxon>
        <taxon>Micromonosporaceae</taxon>
        <taxon>Virgisporangium</taxon>
    </lineage>
</organism>
<comment type="caution">
    <text evidence="2">The sequence shown here is derived from an EMBL/GenBank/DDBJ whole genome shotgun (WGS) entry which is preliminary data.</text>
</comment>
<reference evidence="2" key="1">
    <citation type="submission" date="2021-01" db="EMBL/GenBank/DDBJ databases">
        <title>Whole genome shotgun sequence of Virgisporangium aliadipatigenens NBRC 105644.</title>
        <authorList>
            <person name="Komaki H."/>
            <person name="Tamura T."/>
        </authorList>
    </citation>
    <scope>NUCLEOTIDE SEQUENCE</scope>
    <source>
        <strain evidence="2">NBRC 105644</strain>
    </source>
</reference>
<keyword evidence="3" id="KW-1185">Reference proteome</keyword>
<dbReference type="AlphaFoldDB" id="A0A8J3YS34"/>
<dbReference type="Proteomes" id="UP000619260">
    <property type="component" value="Unassembled WGS sequence"/>
</dbReference>
<feature type="region of interest" description="Disordered" evidence="1">
    <location>
        <begin position="85"/>
        <end position="120"/>
    </location>
</feature>
<sequence>MTVTIRLSVDTDLHSLAKVLTIVDLPERPRLSQVRAAAGAVLTRDGLHGALRRYHRTQHELTDADDVRDHETRLAWCRALAAQAFRPPRPRRRPPRPTPLGRPLIDVLDREPFPDRGCHT</sequence>
<evidence type="ECO:0000313" key="2">
    <source>
        <dbReference type="EMBL" id="GIJ49383.1"/>
    </source>
</evidence>
<accession>A0A8J3YS34</accession>
<evidence type="ECO:0000256" key="1">
    <source>
        <dbReference type="SAM" id="MobiDB-lite"/>
    </source>
</evidence>
<proteinExistence type="predicted"/>
<feature type="compositionally biased region" description="Basic and acidic residues" evidence="1">
    <location>
        <begin position="107"/>
        <end position="120"/>
    </location>
</feature>
<protein>
    <submittedName>
        <fullName evidence="2">Uncharacterized protein</fullName>
    </submittedName>
</protein>